<dbReference type="Proteomes" id="UP000449678">
    <property type="component" value="Unassembled WGS sequence"/>
</dbReference>
<comment type="caution">
    <text evidence="2">The sequence shown here is derived from an EMBL/GenBank/DDBJ whole genome shotgun (WGS) entry which is preliminary data.</text>
</comment>
<organism evidence="2 3">
    <name type="scientific">Duganella lactea</name>
    <dbReference type="NCBI Taxonomy" id="2692173"/>
    <lineage>
        <taxon>Bacteria</taxon>
        <taxon>Pseudomonadati</taxon>
        <taxon>Pseudomonadota</taxon>
        <taxon>Betaproteobacteria</taxon>
        <taxon>Burkholderiales</taxon>
        <taxon>Oxalobacteraceae</taxon>
        <taxon>Telluria group</taxon>
        <taxon>Duganella</taxon>
    </lineage>
</organism>
<keyword evidence="3" id="KW-1185">Reference proteome</keyword>
<evidence type="ECO:0000313" key="3">
    <source>
        <dbReference type="Proteomes" id="UP000449678"/>
    </source>
</evidence>
<evidence type="ECO:0000259" key="1">
    <source>
        <dbReference type="Pfam" id="PF15567"/>
    </source>
</evidence>
<reference evidence="2 3" key="1">
    <citation type="submission" date="2019-12" db="EMBL/GenBank/DDBJ databases">
        <title>Novel species isolated from a subtropical stream in China.</title>
        <authorList>
            <person name="Lu H."/>
        </authorList>
    </citation>
    <scope>NUCLEOTIDE SEQUENCE [LARGE SCALE GENOMIC DNA]</scope>
    <source>
        <strain evidence="2 3">FT94W</strain>
    </source>
</reference>
<sequence length="103" mass="11733">MIFSAAKKIAECWISVATDGQAVLDREHVVALPYGWIFFYNAPEFIADRTKIGFSLVGNVPILIERVNGELRVLGPRYEERLRELELELPVACLSMRPELPSW</sequence>
<accession>A0ABW9VBQ0</accession>
<feature type="domain" description="Immunity protein 35" evidence="1">
    <location>
        <begin position="5"/>
        <end position="71"/>
    </location>
</feature>
<dbReference type="EMBL" id="WWCO01000014">
    <property type="protein sequence ID" value="MYM36421.1"/>
    <property type="molecule type" value="Genomic_DNA"/>
</dbReference>
<name>A0ABW9VBQ0_9BURK</name>
<dbReference type="InterPro" id="IPR029082">
    <property type="entry name" value="Imm35"/>
</dbReference>
<proteinExistence type="predicted"/>
<dbReference type="RefSeq" id="WP_160991786.1">
    <property type="nucleotide sequence ID" value="NZ_WWCO01000014.1"/>
</dbReference>
<dbReference type="Pfam" id="PF15567">
    <property type="entry name" value="Imm35"/>
    <property type="match status" value="1"/>
</dbReference>
<protein>
    <recommendedName>
        <fullName evidence="1">Immunity protein 35 domain-containing protein</fullName>
    </recommendedName>
</protein>
<gene>
    <name evidence="2" type="ORF">GTP38_19005</name>
</gene>
<evidence type="ECO:0000313" key="2">
    <source>
        <dbReference type="EMBL" id="MYM36421.1"/>
    </source>
</evidence>